<comment type="caution">
    <text evidence="6">The sequence shown here is derived from an EMBL/GenBank/DDBJ whole genome shotgun (WGS) entry which is preliminary data.</text>
</comment>
<dbReference type="AlphaFoldDB" id="A0A840I2G4"/>
<keyword evidence="2" id="KW-1003">Cell membrane</keyword>
<dbReference type="PANTHER" id="PTHR43646">
    <property type="entry name" value="GLYCOSYLTRANSFERASE"/>
    <property type="match status" value="1"/>
</dbReference>
<evidence type="ECO:0000313" key="6">
    <source>
        <dbReference type="EMBL" id="MBB4658424.1"/>
    </source>
</evidence>
<proteinExistence type="predicted"/>
<name>A0A840I2G4_9PROT</name>
<evidence type="ECO:0000256" key="1">
    <source>
        <dbReference type="ARBA" id="ARBA00004236"/>
    </source>
</evidence>
<dbReference type="EMBL" id="JACHOB010000001">
    <property type="protein sequence ID" value="MBB4658424.1"/>
    <property type="molecule type" value="Genomic_DNA"/>
</dbReference>
<dbReference type="RefSeq" id="WP_183816233.1">
    <property type="nucleotide sequence ID" value="NZ_JACHOB010000001.1"/>
</dbReference>
<sequence length="321" mass="33783">MTAFLSPRWIVALPARNEAERLPAALCALDLAAAGARAQVGVLVFANGCEDDTAAIARRMACDLSRIDLAVVEADLPSQDNHAGGARRASVEAARHVFGAHPQDLLFTTDADAQLAQDAFRLAEGAFDGAADLVLARIDCIADPFDPAPEAALAWGTPAVLWRHKVRTLAETVRTGQVPYPPLHDDYGGAGIAIRFAAYDALGGFASVPFDEDKRLVLAADRAGLRVDRACGFAVSVYTRMTGRAVGGMATALAQNVLRAAQNAPCLVERHDMTLARLLRDPSHASAFTDEPAALEPVEAAIHGLDAAMARYAARPVAGTA</sequence>
<evidence type="ECO:0000256" key="2">
    <source>
        <dbReference type="ARBA" id="ARBA00022475"/>
    </source>
</evidence>
<protein>
    <recommendedName>
        <fullName evidence="8">Glycosyltransferase</fullName>
    </recommendedName>
</protein>
<dbReference type="InterPro" id="IPR029044">
    <property type="entry name" value="Nucleotide-diphossugar_trans"/>
</dbReference>
<keyword evidence="4" id="KW-0808">Transferase</keyword>
<keyword evidence="7" id="KW-1185">Reference proteome</keyword>
<evidence type="ECO:0008006" key="8">
    <source>
        <dbReference type="Google" id="ProtNLM"/>
    </source>
</evidence>
<comment type="subcellular location">
    <subcellularLocation>
        <location evidence="1">Cell membrane</location>
    </subcellularLocation>
</comment>
<accession>A0A840I2G4</accession>
<organism evidence="6 7">
    <name type="scientific">Parvularcula dongshanensis</name>
    <dbReference type="NCBI Taxonomy" id="1173995"/>
    <lineage>
        <taxon>Bacteria</taxon>
        <taxon>Pseudomonadati</taxon>
        <taxon>Pseudomonadota</taxon>
        <taxon>Alphaproteobacteria</taxon>
        <taxon>Parvularculales</taxon>
        <taxon>Parvularculaceae</taxon>
        <taxon>Parvularcula</taxon>
    </lineage>
</organism>
<evidence type="ECO:0000256" key="3">
    <source>
        <dbReference type="ARBA" id="ARBA00022676"/>
    </source>
</evidence>
<dbReference type="PANTHER" id="PTHR43646:SF2">
    <property type="entry name" value="GLYCOSYLTRANSFERASE 2-LIKE DOMAIN-CONTAINING PROTEIN"/>
    <property type="match status" value="1"/>
</dbReference>
<dbReference type="SUPFAM" id="SSF53448">
    <property type="entry name" value="Nucleotide-diphospho-sugar transferases"/>
    <property type="match status" value="1"/>
</dbReference>
<dbReference type="GO" id="GO:0005886">
    <property type="term" value="C:plasma membrane"/>
    <property type="evidence" value="ECO:0007669"/>
    <property type="project" value="UniProtKB-SubCell"/>
</dbReference>
<gene>
    <name evidence="6" type="ORF">GGQ59_000924</name>
</gene>
<evidence type="ECO:0000313" key="7">
    <source>
        <dbReference type="Proteomes" id="UP000563524"/>
    </source>
</evidence>
<keyword evidence="3" id="KW-0328">Glycosyltransferase</keyword>
<dbReference type="Gene3D" id="3.90.550.10">
    <property type="entry name" value="Spore Coat Polysaccharide Biosynthesis Protein SpsA, Chain A"/>
    <property type="match status" value="1"/>
</dbReference>
<evidence type="ECO:0000256" key="4">
    <source>
        <dbReference type="ARBA" id="ARBA00022679"/>
    </source>
</evidence>
<reference evidence="6 7" key="1">
    <citation type="submission" date="2020-08" db="EMBL/GenBank/DDBJ databases">
        <title>Genomic Encyclopedia of Type Strains, Phase IV (KMG-IV): sequencing the most valuable type-strain genomes for metagenomic binning, comparative biology and taxonomic classification.</title>
        <authorList>
            <person name="Goeker M."/>
        </authorList>
    </citation>
    <scope>NUCLEOTIDE SEQUENCE [LARGE SCALE GENOMIC DNA]</scope>
    <source>
        <strain evidence="6 7">DSM 102850</strain>
    </source>
</reference>
<evidence type="ECO:0000256" key="5">
    <source>
        <dbReference type="ARBA" id="ARBA00023136"/>
    </source>
</evidence>
<dbReference type="GO" id="GO:0016757">
    <property type="term" value="F:glycosyltransferase activity"/>
    <property type="evidence" value="ECO:0007669"/>
    <property type="project" value="UniProtKB-KW"/>
</dbReference>
<keyword evidence="5" id="KW-0472">Membrane</keyword>
<dbReference type="Proteomes" id="UP000563524">
    <property type="component" value="Unassembled WGS sequence"/>
</dbReference>